<evidence type="ECO:0000259" key="5">
    <source>
        <dbReference type="PROSITE" id="PS51669"/>
    </source>
</evidence>
<name>A0ABT3TBB6_9GAMM</name>
<dbReference type="PANTHER" id="PTHR43742">
    <property type="entry name" value="TRIMETHYLAMINE-N-OXIDE REDUCTASE"/>
    <property type="match status" value="1"/>
</dbReference>
<evidence type="ECO:0000256" key="3">
    <source>
        <dbReference type="ARBA" id="ARBA00023004"/>
    </source>
</evidence>
<dbReference type="Proteomes" id="UP001143304">
    <property type="component" value="Unassembled WGS sequence"/>
</dbReference>
<dbReference type="SUPFAM" id="SSF50692">
    <property type="entry name" value="ADC-like"/>
    <property type="match status" value="1"/>
</dbReference>
<dbReference type="EMBL" id="SHNO01000001">
    <property type="protein sequence ID" value="MCX2978749.1"/>
    <property type="molecule type" value="Genomic_DNA"/>
</dbReference>
<dbReference type="Pfam" id="PF04879">
    <property type="entry name" value="Molybdop_Fe4S4"/>
    <property type="match status" value="1"/>
</dbReference>
<dbReference type="RefSeq" id="WP_279250442.1">
    <property type="nucleotide sequence ID" value="NZ_SHNO01000001.1"/>
</dbReference>
<evidence type="ECO:0000313" key="7">
    <source>
        <dbReference type="Proteomes" id="UP001143304"/>
    </source>
</evidence>
<dbReference type="Gene3D" id="2.40.40.20">
    <property type="match status" value="1"/>
</dbReference>
<dbReference type="InterPro" id="IPR006963">
    <property type="entry name" value="Mopterin_OxRdtase_4Fe-4S_dom"/>
</dbReference>
<accession>A0ABT3TBB6</accession>
<dbReference type="Gene3D" id="2.20.25.90">
    <property type="entry name" value="ADC-like domains"/>
    <property type="match status" value="1"/>
</dbReference>
<dbReference type="SMART" id="SM00926">
    <property type="entry name" value="Molybdop_Fe4S4"/>
    <property type="match status" value="1"/>
</dbReference>
<keyword evidence="7" id="KW-1185">Reference proteome</keyword>
<dbReference type="Pfam" id="PF00384">
    <property type="entry name" value="Molybdopterin"/>
    <property type="match status" value="1"/>
</dbReference>
<proteinExistence type="inferred from homology"/>
<organism evidence="6 7">
    <name type="scientific">Candidatus Marimicrobium litorale</name>
    <dbReference type="NCBI Taxonomy" id="2518991"/>
    <lineage>
        <taxon>Bacteria</taxon>
        <taxon>Pseudomonadati</taxon>
        <taxon>Pseudomonadota</taxon>
        <taxon>Gammaproteobacteria</taxon>
        <taxon>Cellvibrionales</taxon>
        <taxon>Halieaceae</taxon>
        <taxon>Marimicrobium</taxon>
    </lineage>
</organism>
<dbReference type="Pfam" id="PF01568">
    <property type="entry name" value="Molydop_binding"/>
    <property type="match status" value="1"/>
</dbReference>
<dbReference type="InterPro" id="IPR006657">
    <property type="entry name" value="MoPterin_dinucl-bd_dom"/>
</dbReference>
<dbReference type="SUPFAM" id="SSF53706">
    <property type="entry name" value="Formate dehydrogenase/DMSO reductase, domains 1-3"/>
    <property type="match status" value="1"/>
</dbReference>
<dbReference type="InterPro" id="IPR006656">
    <property type="entry name" value="Mopterin_OxRdtase"/>
</dbReference>
<evidence type="ECO:0000256" key="2">
    <source>
        <dbReference type="ARBA" id="ARBA00022723"/>
    </source>
</evidence>
<gene>
    <name evidence="6" type="ORF">EYC82_15385</name>
</gene>
<comment type="caution">
    <text evidence="6">The sequence shown here is derived from an EMBL/GenBank/DDBJ whole genome shotgun (WGS) entry which is preliminary data.</text>
</comment>
<evidence type="ECO:0000313" key="6">
    <source>
        <dbReference type="EMBL" id="MCX2978749.1"/>
    </source>
</evidence>
<dbReference type="InterPro" id="IPR050612">
    <property type="entry name" value="Prok_Mopterin_Oxidored"/>
</dbReference>
<feature type="domain" description="4Fe-4S Mo/W bis-MGD-type" evidence="5">
    <location>
        <begin position="5"/>
        <end position="61"/>
    </location>
</feature>
<reference evidence="6" key="1">
    <citation type="submission" date="2019-02" db="EMBL/GenBank/DDBJ databases">
        <authorList>
            <person name="Li S.-H."/>
        </authorList>
    </citation>
    <scope>NUCLEOTIDE SEQUENCE</scope>
    <source>
        <strain evidence="6">IMCC11814</strain>
    </source>
</reference>
<keyword evidence="3" id="KW-0408">Iron</keyword>
<dbReference type="Gene3D" id="3.40.228.10">
    <property type="entry name" value="Dimethylsulfoxide Reductase, domain 2"/>
    <property type="match status" value="1"/>
</dbReference>
<sequence length="719" mass="78629">MTVTVKHEKTICRICEAQCGLVVSTQDNRIVDIQPNVDHVASKGYACIKGLKMGDFVHSPDRLTQPLKKVDGQFVPVTWDQAIAEIGRKMKAIHQKGGGDSIAAYMGNPIGFSMWPTTMMTFFLKAFDADKLFTPGTQDCANKFAGGERLFGSPNDQVFPDIDHTNLLIVVGSNPVISKMSFITLPHPMKRLGEIESRGGKVYWINPRYTESAKRLGVHVPIRADTDVFFFLGFLHEVIRRGAVDMAHVQRYMNGYDSLVELSQPWSPERVAEVTHIPAATLRQIVTDYLAADGAAIYSSTGVNQGSQGLMVYWLQEAINAITGNLDKKGGVLAGKGIFPAPPSAGKAPRSRISDVPYVNSIIPAGIMADEILTPGPGKVRALFNMAGNPLLTCAGSDRLASAFEDLELLVCIDIVRNETAEYADYILPGLHSLERPDVPFYFFSFMGLMPVRSFTYTEPMLLPPGECRDEGLIFRQLCQSAGRPIAGSRIFGLLSVAAEKMAKMPVLGKKTTLDRIFLSLLTRSGGLGGLRKLRRFADGILLEENQPGDYLGKRVNTLSGKVELAPSDLVERARGLDKLFACEKGNTGRLKLIQKRERFTHNSWAHNVREFVQGNRHTNYLFIHPSDAQSRSLSEGDTAKVSVGSKAIEVPVRLDEDLLPGTISVPHGWGHQRARGLSVARTTGGANVNIIMPDGPESIEQGSGMSHMNGVIAEVDRA</sequence>
<dbReference type="Gene3D" id="3.40.50.740">
    <property type="match status" value="1"/>
</dbReference>
<dbReference type="PANTHER" id="PTHR43742:SF6">
    <property type="entry name" value="OXIDOREDUCTASE YYAE-RELATED"/>
    <property type="match status" value="1"/>
</dbReference>
<comment type="similarity">
    <text evidence="1">Belongs to the prokaryotic molybdopterin-containing oxidoreductase family.</text>
</comment>
<keyword evidence="4" id="KW-0411">Iron-sulfur</keyword>
<dbReference type="InterPro" id="IPR009010">
    <property type="entry name" value="Asp_de-COase-like_dom_sf"/>
</dbReference>
<keyword evidence="2" id="KW-0479">Metal-binding</keyword>
<protein>
    <recommendedName>
        <fullName evidence="5">4Fe-4S Mo/W bis-MGD-type domain-containing protein</fullName>
    </recommendedName>
</protein>
<dbReference type="PROSITE" id="PS51669">
    <property type="entry name" value="4FE4S_MOW_BIS_MGD"/>
    <property type="match status" value="1"/>
</dbReference>
<evidence type="ECO:0000256" key="4">
    <source>
        <dbReference type="ARBA" id="ARBA00023014"/>
    </source>
</evidence>
<evidence type="ECO:0000256" key="1">
    <source>
        <dbReference type="ARBA" id="ARBA00010312"/>
    </source>
</evidence>